<accession>A0ACB9JKE6</accession>
<sequence length="79" mass="8884">MYFVNKIVKVPDVKQKSSIEFMVLGSIGPILVFHLSNKQSIIQSPVFTPRVCNFYTLIIILKLSPITRTPLYGQSKSLG</sequence>
<gene>
    <name evidence="1" type="ORF">L1987_08155</name>
</gene>
<name>A0ACB9JKE6_9ASTR</name>
<organism evidence="1 2">
    <name type="scientific">Smallanthus sonchifolius</name>
    <dbReference type="NCBI Taxonomy" id="185202"/>
    <lineage>
        <taxon>Eukaryota</taxon>
        <taxon>Viridiplantae</taxon>
        <taxon>Streptophyta</taxon>
        <taxon>Embryophyta</taxon>
        <taxon>Tracheophyta</taxon>
        <taxon>Spermatophyta</taxon>
        <taxon>Magnoliopsida</taxon>
        <taxon>eudicotyledons</taxon>
        <taxon>Gunneridae</taxon>
        <taxon>Pentapetalae</taxon>
        <taxon>asterids</taxon>
        <taxon>campanulids</taxon>
        <taxon>Asterales</taxon>
        <taxon>Asteraceae</taxon>
        <taxon>Asteroideae</taxon>
        <taxon>Heliantheae alliance</taxon>
        <taxon>Millerieae</taxon>
        <taxon>Smallanthus</taxon>
    </lineage>
</organism>
<proteinExistence type="predicted"/>
<evidence type="ECO:0000313" key="2">
    <source>
        <dbReference type="Proteomes" id="UP001056120"/>
    </source>
</evidence>
<reference evidence="2" key="1">
    <citation type="journal article" date="2022" name="Mol. Ecol. Resour.">
        <title>The genomes of chicory, endive, great burdock and yacon provide insights into Asteraceae palaeo-polyploidization history and plant inulin production.</title>
        <authorList>
            <person name="Fan W."/>
            <person name="Wang S."/>
            <person name="Wang H."/>
            <person name="Wang A."/>
            <person name="Jiang F."/>
            <person name="Liu H."/>
            <person name="Zhao H."/>
            <person name="Xu D."/>
            <person name="Zhang Y."/>
        </authorList>
    </citation>
    <scope>NUCLEOTIDE SEQUENCE [LARGE SCALE GENOMIC DNA]</scope>
    <source>
        <strain evidence="2">cv. Yunnan</strain>
    </source>
</reference>
<comment type="caution">
    <text evidence="1">The sequence shown here is derived from an EMBL/GenBank/DDBJ whole genome shotgun (WGS) entry which is preliminary data.</text>
</comment>
<dbReference type="EMBL" id="CM042020">
    <property type="protein sequence ID" value="KAI3820607.1"/>
    <property type="molecule type" value="Genomic_DNA"/>
</dbReference>
<dbReference type="Proteomes" id="UP001056120">
    <property type="component" value="Linkage Group LG03"/>
</dbReference>
<evidence type="ECO:0000313" key="1">
    <source>
        <dbReference type="EMBL" id="KAI3820607.1"/>
    </source>
</evidence>
<keyword evidence="2" id="KW-1185">Reference proteome</keyword>
<reference evidence="1 2" key="2">
    <citation type="journal article" date="2022" name="Mol. Ecol. Resour.">
        <title>The genomes of chicory, endive, great burdock and yacon provide insights into Asteraceae paleo-polyploidization history and plant inulin production.</title>
        <authorList>
            <person name="Fan W."/>
            <person name="Wang S."/>
            <person name="Wang H."/>
            <person name="Wang A."/>
            <person name="Jiang F."/>
            <person name="Liu H."/>
            <person name="Zhao H."/>
            <person name="Xu D."/>
            <person name="Zhang Y."/>
        </authorList>
    </citation>
    <scope>NUCLEOTIDE SEQUENCE [LARGE SCALE GENOMIC DNA]</scope>
    <source>
        <strain evidence="2">cv. Yunnan</strain>
        <tissue evidence="1">Leaves</tissue>
    </source>
</reference>
<protein>
    <submittedName>
        <fullName evidence="1">Uncharacterized protein</fullName>
    </submittedName>
</protein>